<proteinExistence type="predicted"/>
<organism evidence="1 2">
    <name type="scientific">Steinernema carpocapsae</name>
    <name type="common">Entomopathogenic nematode</name>
    <dbReference type="NCBI Taxonomy" id="34508"/>
    <lineage>
        <taxon>Eukaryota</taxon>
        <taxon>Metazoa</taxon>
        <taxon>Ecdysozoa</taxon>
        <taxon>Nematoda</taxon>
        <taxon>Chromadorea</taxon>
        <taxon>Rhabditida</taxon>
        <taxon>Tylenchina</taxon>
        <taxon>Panagrolaimomorpha</taxon>
        <taxon>Strongyloidoidea</taxon>
        <taxon>Steinernematidae</taxon>
        <taxon>Steinernema</taxon>
    </lineage>
</organism>
<dbReference type="EMBL" id="AZBU02000002">
    <property type="protein sequence ID" value="TKR93733.1"/>
    <property type="molecule type" value="Genomic_DNA"/>
</dbReference>
<protein>
    <submittedName>
        <fullName evidence="1">Uncharacterized protein</fullName>
    </submittedName>
</protein>
<reference evidence="1 2" key="2">
    <citation type="journal article" date="2019" name="G3 (Bethesda)">
        <title>Hybrid Assembly of the Genome of the Entomopathogenic Nematode Steinernema carpocapsae Identifies the X-Chromosome.</title>
        <authorList>
            <person name="Serra L."/>
            <person name="Macchietto M."/>
            <person name="Macias-Munoz A."/>
            <person name="McGill C.J."/>
            <person name="Rodriguez I.M."/>
            <person name="Rodriguez B."/>
            <person name="Murad R."/>
            <person name="Mortazavi A."/>
        </authorList>
    </citation>
    <scope>NUCLEOTIDE SEQUENCE [LARGE SCALE GENOMIC DNA]</scope>
    <source>
        <strain evidence="1 2">ALL</strain>
    </source>
</reference>
<evidence type="ECO:0000313" key="1">
    <source>
        <dbReference type="EMBL" id="TKR93733.1"/>
    </source>
</evidence>
<keyword evidence="2" id="KW-1185">Reference proteome</keyword>
<accession>A0A4U5PC32</accession>
<gene>
    <name evidence="1" type="ORF">L596_008137</name>
</gene>
<reference evidence="1 2" key="1">
    <citation type="journal article" date="2015" name="Genome Biol.">
        <title>Comparative genomics of Steinernema reveals deeply conserved gene regulatory networks.</title>
        <authorList>
            <person name="Dillman A.R."/>
            <person name="Macchietto M."/>
            <person name="Porter C.F."/>
            <person name="Rogers A."/>
            <person name="Williams B."/>
            <person name="Antoshechkin I."/>
            <person name="Lee M.M."/>
            <person name="Goodwin Z."/>
            <person name="Lu X."/>
            <person name="Lewis E.E."/>
            <person name="Goodrich-Blair H."/>
            <person name="Stock S.P."/>
            <person name="Adams B.J."/>
            <person name="Sternberg P.W."/>
            <person name="Mortazavi A."/>
        </authorList>
    </citation>
    <scope>NUCLEOTIDE SEQUENCE [LARGE SCALE GENOMIC DNA]</scope>
    <source>
        <strain evidence="1 2">ALL</strain>
    </source>
</reference>
<evidence type="ECO:0000313" key="2">
    <source>
        <dbReference type="Proteomes" id="UP000298663"/>
    </source>
</evidence>
<sequence>MGTREKETCQEDRGDAFDVGVGNQVEIHGRGRLALRSRRRFLPSSDRLPPVPPRVIARHNYRIKLETKYC</sequence>
<dbReference type="Proteomes" id="UP000298663">
    <property type="component" value="Unassembled WGS sequence"/>
</dbReference>
<name>A0A4U5PC32_STECR</name>
<dbReference type="AlphaFoldDB" id="A0A4U5PC32"/>
<comment type="caution">
    <text evidence="1">The sequence shown here is derived from an EMBL/GenBank/DDBJ whole genome shotgun (WGS) entry which is preliminary data.</text>
</comment>